<feature type="region of interest" description="Disordered" evidence="8">
    <location>
        <begin position="783"/>
        <end position="821"/>
    </location>
</feature>
<evidence type="ECO:0000259" key="10">
    <source>
        <dbReference type="Pfam" id="PF00924"/>
    </source>
</evidence>
<dbReference type="Pfam" id="PF21082">
    <property type="entry name" value="MS_channel_3rd"/>
    <property type="match status" value="1"/>
</dbReference>
<protein>
    <submittedName>
        <fullName evidence="13">Mechanosensitive ion channel protein</fullName>
    </submittedName>
</protein>
<evidence type="ECO:0000256" key="2">
    <source>
        <dbReference type="ARBA" id="ARBA00008017"/>
    </source>
</evidence>
<feature type="domain" description="DUF3772" evidence="11">
    <location>
        <begin position="138"/>
        <end position="198"/>
    </location>
</feature>
<dbReference type="InterPro" id="IPR006685">
    <property type="entry name" value="MscS_channel_2nd"/>
</dbReference>
<feature type="transmembrane region" description="Helical" evidence="9">
    <location>
        <begin position="351"/>
        <end position="379"/>
    </location>
</feature>
<keyword evidence="5 9" id="KW-1133">Transmembrane helix</keyword>
<dbReference type="Gene3D" id="2.30.30.60">
    <property type="match status" value="1"/>
</dbReference>
<dbReference type="AlphaFoldDB" id="A0A261TZ33"/>
<evidence type="ECO:0000259" key="12">
    <source>
        <dbReference type="Pfam" id="PF21082"/>
    </source>
</evidence>
<feature type="transmembrane region" description="Helical" evidence="9">
    <location>
        <begin position="572"/>
        <end position="596"/>
    </location>
</feature>
<dbReference type="EMBL" id="NEVQ01000017">
    <property type="protein sequence ID" value="OZI54422.1"/>
    <property type="molecule type" value="Genomic_DNA"/>
</dbReference>
<comment type="similarity">
    <text evidence="2">Belongs to the MscS (TC 1.A.23) family.</text>
</comment>
<dbReference type="InterPro" id="IPR010920">
    <property type="entry name" value="LSM_dom_sf"/>
</dbReference>
<keyword evidence="6 9" id="KW-0472">Membrane</keyword>
<proteinExistence type="inferred from homology"/>
<accession>A0A261TZ33</accession>
<dbReference type="InterPro" id="IPR052702">
    <property type="entry name" value="MscS-like_channel"/>
</dbReference>
<dbReference type="Gene3D" id="3.30.70.100">
    <property type="match status" value="1"/>
</dbReference>
<feature type="transmembrane region" description="Helical" evidence="9">
    <location>
        <begin position="534"/>
        <end position="552"/>
    </location>
</feature>
<feature type="transmembrane region" description="Helical" evidence="9">
    <location>
        <begin position="210"/>
        <end position="229"/>
    </location>
</feature>
<name>A0A261TZ33_9BORD</name>
<evidence type="ECO:0000256" key="8">
    <source>
        <dbReference type="SAM" id="MobiDB-lite"/>
    </source>
</evidence>
<feature type="transmembrane region" description="Helical" evidence="9">
    <location>
        <begin position="291"/>
        <end position="309"/>
    </location>
</feature>
<dbReference type="InterPro" id="IPR011066">
    <property type="entry name" value="MscS_channel_C_sf"/>
</dbReference>
<keyword evidence="4 9" id="KW-0812">Transmembrane</keyword>
<dbReference type="InterPro" id="IPR023408">
    <property type="entry name" value="MscS_beta-dom_sf"/>
</dbReference>
<evidence type="ECO:0000256" key="6">
    <source>
        <dbReference type="ARBA" id="ARBA00023136"/>
    </source>
</evidence>
<evidence type="ECO:0000256" key="5">
    <source>
        <dbReference type="ARBA" id="ARBA00022989"/>
    </source>
</evidence>
<dbReference type="SUPFAM" id="SSF82861">
    <property type="entry name" value="Mechanosensitive channel protein MscS (YggB), transmembrane region"/>
    <property type="match status" value="1"/>
</dbReference>
<feature type="coiled-coil region" evidence="7">
    <location>
        <begin position="41"/>
        <end position="68"/>
    </location>
</feature>
<dbReference type="OrthoDB" id="9799209at2"/>
<dbReference type="RefSeq" id="WP_094822336.1">
    <property type="nucleotide sequence ID" value="NZ_NEVO01000011.1"/>
</dbReference>
<keyword evidence="7" id="KW-0175">Coiled coil</keyword>
<sequence length="821" mass="88543">MMQFPRGSRACWIRLLAAMTIWLWLGVAGLAAAQPEGPPSAADAESALSDARKQIDQIRERLEDGGEDAQLVRWRNDVLDIQSRANTLAEALAPQLAAVTARLSELGQPPEGTREAPDVAAQRTQLQQDNRKLDSQTKLARLLAVEAAQTAEQISTLRRTQFQARLGERRDSIVGDTFWRELRSDLPRDWRRLTELAQELREAVTSTQGAIWFVLAVAIGITLLLRMAFSRLVLRLTATRVPPGRLRRSFLAICIVILASATPGIIAALLYTGVTWNSGLSDDTRDLLSSLVAVVCFGGCVAGLGHALLSPERSSWRLPSIHDDVAQGLRHLPTLLGILVVVIWLCDELPILLNASLTTTILATSIAALALIVTLAWGLRRSTRLRKQLEHGADDQPLPPRPFWLSIFIGITWAILACSVVSLLAGYVAFGSFVVKQALWTLAILCFAYLLSILINDGFSTLLAPAPGSEDDARKRLYGQAAVLLAGIGRVTVGLLAATLLLAPFGEGPSDLLHRMNQLLTGLQIGEVHLRPGALMQGLLVLAFCLVSVRLLKRWLANRYLPTTELDPGMQLSAATLFGYAGVVLAVALSLSALGIGLERVAWIASALSVGIGFGLQAVVQNFVSGLILLAERPVKVGDWVSLGGVEGDILRINVRATEIQMADRSTVIVPNSEFVTKTVRNVTHDNPLGLVQVKLPMPLDADVHRVREVMLEAFAANEGVLDTPAPNVYLEGIENGHLLFNARGYVSTPRNAYSVRSALLYDVLQRLANAKLPLSTPSTMMLTSAPTAGSEPAAASAAVQSNEDPEPPKPASSGESKTHP</sequence>
<dbReference type="InterPro" id="IPR049278">
    <property type="entry name" value="MS_channel_C"/>
</dbReference>
<feature type="transmembrane region" description="Helical" evidence="9">
    <location>
        <begin position="403"/>
        <end position="425"/>
    </location>
</feature>
<dbReference type="InterPro" id="IPR022249">
    <property type="entry name" value="DUF3772"/>
</dbReference>
<organism evidence="13 14">
    <name type="scientific">Bordetella genomosp. 4</name>
    <dbReference type="NCBI Taxonomy" id="463044"/>
    <lineage>
        <taxon>Bacteria</taxon>
        <taxon>Pseudomonadati</taxon>
        <taxon>Pseudomonadota</taxon>
        <taxon>Betaproteobacteria</taxon>
        <taxon>Burkholderiales</taxon>
        <taxon>Alcaligenaceae</taxon>
        <taxon>Bordetella</taxon>
    </lineage>
</organism>
<feature type="transmembrane region" description="Helical" evidence="9">
    <location>
        <begin position="250"/>
        <end position="271"/>
    </location>
</feature>
<dbReference type="Pfam" id="PF12607">
    <property type="entry name" value="DUF3772"/>
    <property type="match status" value="1"/>
</dbReference>
<reference evidence="13 14" key="1">
    <citation type="submission" date="2017-05" db="EMBL/GenBank/DDBJ databases">
        <title>Complete and WGS of Bordetella genogroups.</title>
        <authorList>
            <person name="Spilker T."/>
            <person name="LiPuma J."/>
        </authorList>
    </citation>
    <scope>NUCLEOTIDE SEQUENCE [LARGE SCALE GENOMIC DNA]</scope>
    <source>
        <strain evidence="13 14">AU9919</strain>
    </source>
</reference>
<keyword evidence="14" id="KW-1185">Reference proteome</keyword>
<feature type="compositionally biased region" description="Low complexity" evidence="8">
    <location>
        <begin position="784"/>
        <end position="799"/>
    </location>
</feature>
<dbReference type="SUPFAM" id="SSF82689">
    <property type="entry name" value="Mechanosensitive channel protein MscS (YggB), C-terminal domain"/>
    <property type="match status" value="1"/>
</dbReference>
<evidence type="ECO:0000313" key="13">
    <source>
        <dbReference type="EMBL" id="OZI54422.1"/>
    </source>
</evidence>
<evidence type="ECO:0000313" key="14">
    <source>
        <dbReference type="Proteomes" id="UP000216885"/>
    </source>
</evidence>
<keyword evidence="3" id="KW-1003">Cell membrane</keyword>
<feature type="transmembrane region" description="Helical" evidence="9">
    <location>
        <begin position="329"/>
        <end position="345"/>
    </location>
</feature>
<evidence type="ECO:0000256" key="4">
    <source>
        <dbReference type="ARBA" id="ARBA00022692"/>
    </source>
</evidence>
<dbReference type="SUPFAM" id="SSF50182">
    <property type="entry name" value="Sm-like ribonucleoproteins"/>
    <property type="match status" value="1"/>
</dbReference>
<feature type="transmembrane region" description="Helical" evidence="9">
    <location>
        <begin position="477"/>
        <end position="503"/>
    </location>
</feature>
<dbReference type="Proteomes" id="UP000216885">
    <property type="component" value="Unassembled WGS sequence"/>
</dbReference>
<evidence type="ECO:0000256" key="3">
    <source>
        <dbReference type="ARBA" id="ARBA00022475"/>
    </source>
</evidence>
<comment type="caution">
    <text evidence="13">The sequence shown here is derived from an EMBL/GenBank/DDBJ whole genome shotgun (WGS) entry which is preliminary data.</text>
</comment>
<dbReference type="GO" id="GO:0008381">
    <property type="term" value="F:mechanosensitive monoatomic ion channel activity"/>
    <property type="evidence" value="ECO:0007669"/>
    <property type="project" value="UniProtKB-ARBA"/>
</dbReference>
<feature type="transmembrane region" description="Helical" evidence="9">
    <location>
        <begin position="602"/>
        <end position="630"/>
    </location>
</feature>
<dbReference type="GO" id="GO:0005886">
    <property type="term" value="C:plasma membrane"/>
    <property type="evidence" value="ECO:0007669"/>
    <property type="project" value="UniProtKB-SubCell"/>
</dbReference>
<feature type="domain" description="Mechanosensitive ion channel MscS C-terminal" evidence="12">
    <location>
        <begin position="698"/>
        <end position="770"/>
    </location>
</feature>
<evidence type="ECO:0000256" key="9">
    <source>
        <dbReference type="SAM" id="Phobius"/>
    </source>
</evidence>
<dbReference type="PANTHER" id="PTHR30347">
    <property type="entry name" value="POTASSIUM CHANNEL RELATED"/>
    <property type="match status" value="1"/>
</dbReference>
<dbReference type="Gene3D" id="1.10.287.1260">
    <property type="match status" value="1"/>
</dbReference>
<feature type="domain" description="Mechanosensitive ion channel MscS" evidence="10">
    <location>
        <begin position="619"/>
        <end position="685"/>
    </location>
</feature>
<evidence type="ECO:0000256" key="1">
    <source>
        <dbReference type="ARBA" id="ARBA00004651"/>
    </source>
</evidence>
<comment type="subcellular location">
    <subcellularLocation>
        <location evidence="1">Cell membrane</location>
        <topology evidence="1">Multi-pass membrane protein</topology>
    </subcellularLocation>
</comment>
<dbReference type="PANTHER" id="PTHR30347:SF9">
    <property type="entry name" value="MINICONDUCTANCE MECHANOSENSITIVE CHANNEL MSCM"/>
    <property type="match status" value="1"/>
</dbReference>
<gene>
    <name evidence="13" type="ORF">CAL20_18275</name>
</gene>
<dbReference type="Pfam" id="PF00924">
    <property type="entry name" value="MS_channel_2nd"/>
    <property type="match status" value="1"/>
</dbReference>
<feature type="transmembrane region" description="Helical" evidence="9">
    <location>
        <begin position="437"/>
        <end position="456"/>
    </location>
</feature>
<dbReference type="InterPro" id="IPR011014">
    <property type="entry name" value="MscS_channel_TM-2"/>
</dbReference>
<evidence type="ECO:0000259" key="11">
    <source>
        <dbReference type="Pfam" id="PF12607"/>
    </source>
</evidence>
<evidence type="ECO:0000256" key="7">
    <source>
        <dbReference type="SAM" id="Coils"/>
    </source>
</evidence>